<dbReference type="PANTHER" id="PTHR34388:SF1">
    <property type="entry name" value="DNA POLYMERASE III SUBUNIT DELTA"/>
    <property type="match status" value="1"/>
</dbReference>
<dbReference type="SUPFAM" id="SSF48019">
    <property type="entry name" value="post-AAA+ oligomerization domain-like"/>
    <property type="match status" value="1"/>
</dbReference>
<dbReference type="Gene3D" id="1.10.8.60">
    <property type="match status" value="1"/>
</dbReference>
<evidence type="ECO:0000256" key="7">
    <source>
        <dbReference type="NCBIfam" id="TIGR01128"/>
    </source>
</evidence>
<comment type="catalytic activity">
    <reaction evidence="6">
        <text>DNA(n) + a 2'-deoxyribonucleoside 5'-triphosphate = DNA(n+1) + diphosphate</text>
        <dbReference type="Rhea" id="RHEA:22508"/>
        <dbReference type="Rhea" id="RHEA-COMP:17339"/>
        <dbReference type="Rhea" id="RHEA-COMP:17340"/>
        <dbReference type="ChEBI" id="CHEBI:33019"/>
        <dbReference type="ChEBI" id="CHEBI:61560"/>
        <dbReference type="ChEBI" id="CHEBI:173112"/>
        <dbReference type="EC" id="2.7.7.7"/>
    </reaction>
</comment>
<dbReference type="InterPro" id="IPR008921">
    <property type="entry name" value="DNA_pol3_clamp-load_cplx_C"/>
</dbReference>
<keyword evidence="9" id="KW-1185">Reference proteome</keyword>
<evidence type="ECO:0000256" key="3">
    <source>
        <dbReference type="ARBA" id="ARBA00022705"/>
    </source>
</evidence>
<dbReference type="Gene3D" id="3.40.50.300">
    <property type="entry name" value="P-loop containing nucleotide triphosphate hydrolases"/>
    <property type="match status" value="1"/>
</dbReference>
<keyword evidence="2" id="KW-0548">Nucleotidyltransferase</keyword>
<evidence type="ECO:0000256" key="6">
    <source>
        <dbReference type="ARBA" id="ARBA00049244"/>
    </source>
</evidence>
<accession>A0ABQ6Z5X5</accession>
<organism evidence="8 9">
    <name type="scientific">Pseudoxanthomonas daejeonensis</name>
    <dbReference type="NCBI Taxonomy" id="266062"/>
    <lineage>
        <taxon>Bacteria</taxon>
        <taxon>Pseudomonadati</taxon>
        <taxon>Pseudomonadota</taxon>
        <taxon>Gammaproteobacteria</taxon>
        <taxon>Lysobacterales</taxon>
        <taxon>Lysobacteraceae</taxon>
        <taxon>Pseudoxanthomonas</taxon>
    </lineage>
</organism>
<evidence type="ECO:0000256" key="1">
    <source>
        <dbReference type="ARBA" id="ARBA00022679"/>
    </source>
</evidence>
<keyword evidence="3" id="KW-0235">DNA replication</keyword>
<dbReference type="EMBL" id="PDWN01000011">
    <property type="protein sequence ID" value="KAF1693526.1"/>
    <property type="molecule type" value="Genomic_DNA"/>
</dbReference>
<dbReference type="CDD" id="cd18138">
    <property type="entry name" value="HLD_clamp_pol_III_delta"/>
    <property type="match status" value="1"/>
</dbReference>
<name>A0ABQ6Z5X5_9GAMM</name>
<evidence type="ECO:0000313" key="9">
    <source>
        <dbReference type="Proteomes" id="UP000788419"/>
    </source>
</evidence>
<keyword evidence="4" id="KW-0239">DNA-directed DNA polymerase</keyword>
<dbReference type="RefSeq" id="WP_162410843.1">
    <property type="nucleotide sequence ID" value="NZ_PDWN01000011.1"/>
</dbReference>
<keyword evidence="1" id="KW-0808">Transferase</keyword>
<gene>
    <name evidence="8" type="ORF">CSC65_12040</name>
</gene>
<dbReference type="EC" id="2.7.7.7" evidence="7"/>
<reference evidence="8 9" key="1">
    <citation type="submission" date="2017-10" db="EMBL/GenBank/DDBJ databases">
        <title>Whole genome sequencing of members of genus Pseudoxanthomonas.</title>
        <authorList>
            <person name="Kumar S."/>
            <person name="Bansal K."/>
            <person name="Kaur A."/>
            <person name="Patil P."/>
            <person name="Sharma S."/>
            <person name="Patil P.B."/>
        </authorList>
    </citation>
    <scope>NUCLEOTIDE SEQUENCE [LARGE SCALE GENOMIC DNA]</scope>
    <source>
        <strain evidence="8 9">DSM 17801</strain>
    </source>
</reference>
<protein>
    <recommendedName>
        <fullName evidence="7">DNA polymerase III subunit delta</fullName>
        <ecNumber evidence="7">2.7.7.7</ecNumber>
    </recommendedName>
</protein>
<dbReference type="Gene3D" id="1.20.272.10">
    <property type="match status" value="1"/>
</dbReference>
<dbReference type="InterPro" id="IPR027417">
    <property type="entry name" value="P-loop_NTPase"/>
</dbReference>
<evidence type="ECO:0000256" key="2">
    <source>
        <dbReference type="ARBA" id="ARBA00022695"/>
    </source>
</evidence>
<dbReference type="InterPro" id="IPR005790">
    <property type="entry name" value="DNA_polIII_delta"/>
</dbReference>
<comment type="similarity">
    <text evidence="5">Belongs to the DNA polymerase HolA subunit family.</text>
</comment>
<comment type="caution">
    <text evidence="8">The sequence shown here is derived from an EMBL/GenBank/DDBJ whole genome shotgun (WGS) entry which is preliminary data.</text>
</comment>
<dbReference type="Proteomes" id="UP000788419">
    <property type="component" value="Unassembled WGS sequence"/>
</dbReference>
<dbReference type="NCBIfam" id="TIGR01128">
    <property type="entry name" value="holA"/>
    <property type="match status" value="1"/>
</dbReference>
<sequence>MELRPDQLAAQAGNQPLQAAYLVAGPEVLHVLEAADAVRARARVEGAEREVFDGDGRDPDWDGLAASFNAPSLFSSRRLIELRLPGGKPGKTGAEVISGFCENPPGDVTLMIVAGDWSKAHHGKWVDAISRRGVVSIAWALKPHELPGWIDRRLRERGLRAAPDAVQGLAERVEGNLLAAAQEIDKLALLAPEGTLDLATMQSLVADAARYDVFRLIEATLSGQAAHVRRMLAGLRAEGEQVAGLMPMVIREVLRSAALARAQARGANLAAEMKSQGLWEARQAPFKRALQRHATPLRWNRFAAYASRVDRAAKGRGPGEPWQLLERLLLAIAEAPAIGLLKGAGPLAGANR</sequence>
<evidence type="ECO:0000256" key="5">
    <source>
        <dbReference type="ARBA" id="ARBA00034754"/>
    </source>
</evidence>
<proteinExistence type="inferred from homology"/>
<evidence type="ECO:0000256" key="4">
    <source>
        <dbReference type="ARBA" id="ARBA00022932"/>
    </source>
</evidence>
<dbReference type="PANTHER" id="PTHR34388">
    <property type="entry name" value="DNA POLYMERASE III SUBUNIT DELTA"/>
    <property type="match status" value="1"/>
</dbReference>
<evidence type="ECO:0000313" key="8">
    <source>
        <dbReference type="EMBL" id="KAF1693526.1"/>
    </source>
</evidence>
<dbReference type="SUPFAM" id="SSF52540">
    <property type="entry name" value="P-loop containing nucleoside triphosphate hydrolases"/>
    <property type="match status" value="1"/>
</dbReference>